<dbReference type="GO" id="GO:0016740">
    <property type="term" value="F:transferase activity"/>
    <property type="evidence" value="ECO:0007669"/>
    <property type="project" value="UniProtKB-KW"/>
</dbReference>
<dbReference type="STRING" id="121616.GA0070216_104182"/>
<name>A0A1C4X745_9ACTN</name>
<dbReference type="RefSeq" id="WP_091243293.1">
    <property type="nucleotide sequence ID" value="NZ_FMCU01000004.1"/>
</dbReference>
<dbReference type="Pfam" id="PF14907">
    <property type="entry name" value="NTP_transf_5"/>
    <property type="match status" value="1"/>
</dbReference>
<reference evidence="2" key="1">
    <citation type="submission" date="2016-06" db="EMBL/GenBank/DDBJ databases">
        <authorList>
            <person name="Varghese N."/>
            <person name="Submissions Spin"/>
        </authorList>
    </citation>
    <scope>NUCLEOTIDE SEQUENCE [LARGE SCALE GENOMIC DNA]</scope>
    <source>
        <strain evidence="2">DSM 44100</strain>
    </source>
</reference>
<gene>
    <name evidence="1" type="ORF">GA0070216_104182</name>
</gene>
<dbReference type="InterPro" id="IPR039498">
    <property type="entry name" value="NTP_transf_5"/>
</dbReference>
<dbReference type="AlphaFoldDB" id="A0A1C4X745"/>
<organism evidence="1 2">
    <name type="scientific">Micromonospora matsumotoense</name>
    <dbReference type="NCBI Taxonomy" id="121616"/>
    <lineage>
        <taxon>Bacteria</taxon>
        <taxon>Bacillati</taxon>
        <taxon>Actinomycetota</taxon>
        <taxon>Actinomycetes</taxon>
        <taxon>Micromonosporales</taxon>
        <taxon>Micromonosporaceae</taxon>
        <taxon>Micromonospora</taxon>
    </lineage>
</organism>
<proteinExistence type="predicted"/>
<keyword evidence="1" id="KW-0808">Transferase</keyword>
<sequence length="315" mass="33844">MTASQATSAAVRHLALDATAVATCARLADRGIPAILLKGAGLARRLGTEGRRVYSDVDLLVAPDDFDRAEALLAGSGFRSALPPGRPDPRLLWYERPWYAPGPAPLVVDLHRGFHGVADPQAFWTLLSASAQRLPLAGGTVAVPDVAATALLVAVHAAMPGRSDRPYADLLRALVVFPVEAWRAATVLARQTGAVPAFGFGLRLAPGGAELADRLGLPRRTSRTQWAAVRRVSGPAYVLARLAELPTGRDRWRHLVPYLLPPPTAMRHGSRLARRGPVGLSAAYLLRFARHVVSLPTAVRELWTATRLARRSRHG</sequence>
<evidence type="ECO:0000313" key="2">
    <source>
        <dbReference type="Proteomes" id="UP000198797"/>
    </source>
</evidence>
<keyword evidence="2" id="KW-1185">Reference proteome</keyword>
<evidence type="ECO:0000313" key="1">
    <source>
        <dbReference type="EMBL" id="SCF04234.1"/>
    </source>
</evidence>
<protein>
    <submittedName>
        <fullName evidence="1">Uncharacterized nucleotidyltransferase</fullName>
    </submittedName>
</protein>
<dbReference type="EMBL" id="FMCU01000004">
    <property type="protein sequence ID" value="SCF04234.1"/>
    <property type="molecule type" value="Genomic_DNA"/>
</dbReference>
<dbReference type="OrthoDB" id="3611766at2"/>
<accession>A0A1C4X745</accession>
<dbReference type="Proteomes" id="UP000198797">
    <property type="component" value="Unassembled WGS sequence"/>
</dbReference>